<dbReference type="KEGG" id="vg:26632058"/>
<dbReference type="RefSeq" id="YP_009205419.1">
    <property type="nucleotide sequence ID" value="NC_028877.1"/>
</dbReference>
<proteinExistence type="predicted"/>
<evidence type="ECO:0000313" key="2">
    <source>
        <dbReference type="Proteomes" id="UP000030210"/>
    </source>
</evidence>
<dbReference type="OrthoDB" id="23910at10239"/>
<evidence type="ECO:0000313" key="1">
    <source>
        <dbReference type="EMBL" id="AIW02940.1"/>
    </source>
</evidence>
<name>A0A0A0RN38_9CAUD</name>
<accession>A0A0A0RN38</accession>
<gene>
    <name evidence="1" type="ORF">PBI_LARENN_45</name>
</gene>
<organism evidence="1 2">
    <name type="scientific">Mycobacterium phage Larenn</name>
    <dbReference type="NCBI Taxonomy" id="1560285"/>
    <lineage>
        <taxon>Viruses</taxon>
        <taxon>Duplodnaviria</taxon>
        <taxon>Heunggongvirae</taxon>
        <taxon>Uroviricota</taxon>
        <taxon>Caudoviricetes</taxon>
        <taxon>Turbidovirus</taxon>
        <taxon>Turbidovirus larenn</taxon>
    </lineage>
</organism>
<dbReference type="GeneID" id="26632058"/>
<sequence length="85" mass="9293">MLIKDVERYTIPLGSFHPEVRAELGLPLGGTTVAELIQALRKLPEDAVVTNDFGGSNIFVTHYKPDIDSSVEIDPALEALQKALF</sequence>
<keyword evidence="2" id="KW-1185">Reference proteome</keyword>
<reference evidence="1 2" key="1">
    <citation type="submission" date="2014-09" db="EMBL/GenBank/DDBJ databases">
        <authorList>
            <person name="King A.R."/>
            <person name="Cook R.C."/>
            <person name="Khenner E.M."/>
            <person name="Owens N.L."/>
            <person name="Sharma A."/>
            <person name="Stairs E.N."/>
            <person name="King R.A."/>
            <person name="Rinehart C.A."/>
            <person name="Serrano M.G."/>
            <person name="Buck G."/>
            <person name="Lee V."/>
            <person name="Wang Y."/>
            <person name="Carvalho R."/>
            <person name="Voegtly L."/>
            <person name="Shi R."/>
            <person name="Duckworth R."/>
            <person name="Johnson A."/>
            <person name="Loviza R."/>
            <person name="Walstead R."/>
            <person name="Shah Z."/>
            <person name="Kiflezghi M."/>
            <person name="Wade K."/>
            <person name="Anders K.R."/>
            <person name="Braun M.A."/>
            <person name="Delesalle V.A."/>
            <person name="Hughes L.E."/>
            <person name="Ware V.C."/>
            <person name="Bradley K.W."/>
            <person name="Barker L.P."/>
            <person name="Asai D.J."/>
            <person name="Bowman C.A."/>
            <person name="Russell D.A."/>
            <person name="Pope W.H."/>
            <person name="Jacobs-Sera D."/>
            <person name="Hendrix R.W."/>
            <person name="Hatfull G.F."/>
        </authorList>
    </citation>
    <scope>NUCLEOTIDE SEQUENCE [LARGE SCALE GENOMIC DNA]</scope>
</reference>
<protein>
    <submittedName>
        <fullName evidence="1">Uncharacterized protein</fullName>
    </submittedName>
</protein>
<dbReference type="Proteomes" id="UP000030210">
    <property type="component" value="Segment"/>
</dbReference>
<dbReference type="EMBL" id="KM677210">
    <property type="protein sequence ID" value="AIW02940.1"/>
    <property type="molecule type" value="Genomic_DNA"/>
</dbReference>